<dbReference type="PROSITE" id="PS00138">
    <property type="entry name" value="SUBTILASE_SER"/>
    <property type="match status" value="1"/>
</dbReference>
<name>A0AAV9H2B6_9PEZI</name>
<keyword evidence="4 5" id="KW-0720">Serine protease</keyword>
<evidence type="ECO:0000256" key="3">
    <source>
        <dbReference type="ARBA" id="ARBA00022801"/>
    </source>
</evidence>
<dbReference type="InterPro" id="IPR023827">
    <property type="entry name" value="Peptidase_S8_Asp-AS"/>
</dbReference>
<keyword evidence="7" id="KW-0732">Signal</keyword>
<feature type="signal peptide" evidence="7">
    <location>
        <begin position="1"/>
        <end position="24"/>
    </location>
</feature>
<dbReference type="PROSITE" id="PS00137">
    <property type="entry name" value="SUBTILASE_HIS"/>
    <property type="match status" value="1"/>
</dbReference>
<evidence type="ECO:0000259" key="8">
    <source>
        <dbReference type="Pfam" id="PF00082"/>
    </source>
</evidence>
<dbReference type="InterPro" id="IPR050131">
    <property type="entry name" value="Peptidase_S8_subtilisin-like"/>
</dbReference>
<sequence>MRFLGGSLLSISWAALLLVRDARAQSSAAGERFIIEFAQGADHGRARTDLAARNGLRIVKTFDSEVFSGVAVEAANDNIETLQAMNSVAKVWRSTKVMLEQQPPGYTTRSFPNDALASEYNVHGMTGVDKVHALGIFGKGVKIGVIDTGVDYTHPALGGCFGPGCKVAAGYDFIGNTSYPEGNATTMPDDDPLDYLGHGTHVTGIIAGKSDNFTGVAPEATIYAYKVFGTVDAVLQDDIIAGYLRAAQDGVDIITASLIGFDGWKDEPWALVGSRLVERGFVVVNSGGNYGESAGPFFHSDGASGEYVLSVASVDAAEPGVSAGGIPSAFTSWGALPDLRVKPDIAAPGGNILSTKNGGGYMVASGTSQSAPYIAGVAALWISQNGGRDVHGPGFAKDLAARIIHSGNPVPGTYIDGTPYGSTAPVIQVGNGIVDAYKVLTYNTSLSFAKFGLNDTAHFKGTHTVNITNNGAAEVKYTFGFVPSAGFELLVPYDGSEDPDLPTPRVRSYQELTPANMVPTVKLPQDLSIEPGETKTATFTFDYPKGFSNIPAYSGKIYIGGDNGEVFTIPYFGLASDLRADLLGSVFPKNNTRYPVVWIGPAYPYPTIEEKPYFNFSLDPAIRDYPIIYTFYTWGVHEVRWDIYESGWDESQWSYPPVVGQNGYLGSATAFSESGRSQRFDPKVDDENDTFSFPQLFRPRSAPRLEYDENREYWWLGKMSNGSKIEVGNYTMRYAALKPFGDPAISGDWDYRVWPFAVVPL</sequence>
<dbReference type="EMBL" id="MU865915">
    <property type="protein sequence ID" value="KAK4455179.1"/>
    <property type="molecule type" value="Genomic_DNA"/>
</dbReference>
<keyword evidence="3 5" id="KW-0378">Hydrolase</keyword>
<evidence type="ECO:0000313" key="10">
    <source>
        <dbReference type="Proteomes" id="UP001321760"/>
    </source>
</evidence>
<proteinExistence type="inferred from homology"/>
<dbReference type="InterPro" id="IPR023828">
    <property type="entry name" value="Peptidase_S8_Ser-AS"/>
</dbReference>
<accession>A0AAV9H2B6</accession>
<dbReference type="GO" id="GO:0006508">
    <property type="term" value="P:proteolysis"/>
    <property type="evidence" value="ECO:0007669"/>
    <property type="project" value="UniProtKB-KW"/>
</dbReference>
<dbReference type="InterPro" id="IPR034187">
    <property type="entry name" value="Peptidases_S8_5"/>
</dbReference>
<feature type="chain" id="PRO_5043990033" evidence="7">
    <location>
        <begin position="25"/>
        <end position="761"/>
    </location>
</feature>
<dbReference type="PANTHER" id="PTHR43806:SF66">
    <property type="entry name" value="SERIN ENDOPEPTIDASE"/>
    <property type="match status" value="1"/>
</dbReference>
<evidence type="ECO:0000256" key="2">
    <source>
        <dbReference type="ARBA" id="ARBA00022670"/>
    </source>
</evidence>
<reference evidence="9" key="1">
    <citation type="journal article" date="2023" name="Mol. Phylogenet. Evol.">
        <title>Genome-scale phylogeny and comparative genomics of the fungal order Sordariales.</title>
        <authorList>
            <person name="Hensen N."/>
            <person name="Bonometti L."/>
            <person name="Westerberg I."/>
            <person name="Brannstrom I.O."/>
            <person name="Guillou S."/>
            <person name="Cros-Aarteil S."/>
            <person name="Calhoun S."/>
            <person name="Haridas S."/>
            <person name="Kuo A."/>
            <person name="Mondo S."/>
            <person name="Pangilinan J."/>
            <person name="Riley R."/>
            <person name="LaButti K."/>
            <person name="Andreopoulos B."/>
            <person name="Lipzen A."/>
            <person name="Chen C."/>
            <person name="Yan M."/>
            <person name="Daum C."/>
            <person name="Ng V."/>
            <person name="Clum A."/>
            <person name="Steindorff A."/>
            <person name="Ohm R.A."/>
            <person name="Martin F."/>
            <person name="Silar P."/>
            <person name="Natvig D.O."/>
            <person name="Lalanne C."/>
            <person name="Gautier V."/>
            <person name="Ament-Velasquez S.L."/>
            <person name="Kruys A."/>
            <person name="Hutchinson M.I."/>
            <person name="Powell A.J."/>
            <person name="Barry K."/>
            <person name="Miller A.N."/>
            <person name="Grigoriev I.V."/>
            <person name="Debuchy R."/>
            <person name="Gladieux P."/>
            <person name="Hiltunen Thoren M."/>
            <person name="Johannesson H."/>
        </authorList>
    </citation>
    <scope>NUCLEOTIDE SEQUENCE</scope>
    <source>
        <strain evidence="9">PSN243</strain>
    </source>
</reference>
<feature type="domain" description="Peptidase S8/S53" evidence="8">
    <location>
        <begin position="138"/>
        <end position="387"/>
    </location>
</feature>
<feature type="active site" description="Charge relay system" evidence="5">
    <location>
        <position position="368"/>
    </location>
</feature>
<dbReference type="SUPFAM" id="SSF52743">
    <property type="entry name" value="Subtilisin-like"/>
    <property type="match status" value="1"/>
</dbReference>
<feature type="active site" description="Charge relay system" evidence="5">
    <location>
        <position position="147"/>
    </location>
</feature>
<dbReference type="Proteomes" id="UP001321760">
    <property type="component" value="Unassembled WGS sequence"/>
</dbReference>
<keyword evidence="2 5" id="KW-0645">Protease</keyword>
<dbReference type="AlphaFoldDB" id="A0AAV9H2B6"/>
<feature type="active site" description="Charge relay system" evidence="5">
    <location>
        <position position="198"/>
    </location>
</feature>
<evidence type="ECO:0000313" key="9">
    <source>
        <dbReference type="EMBL" id="KAK4455179.1"/>
    </source>
</evidence>
<gene>
    <name evidence="9" type="ORF">QBC34DRAFT_465215</name>
</gene>
<evidence type="ECO:0000256" key="5">
    <source>
        <dbReference type="PROSITE-ProRule" id="PRU01240"/>
    </source>
</evidence>
<dbReference type="InterPro" id="IPR022398">
    <property type="entry name" value="Peptidase_S8_His-AS"/>
</dbReference>
<dbReference type="Gene3D" id="3.40.50.200">
    <property type="entry name" value="Peptidase S8/S53 domain"/>
    <property type="match status" value="1"/>
</dbReference>
<dbReference type="InterPro" id="IPR036852">
    <property type="entry name" value="Peptidase_S8/S53_dom_sf"/>
</dbReference>
<dbReference type="CDD" id="cd07489">
    <property type="entry name" value="Peptidases_S8_5"/>
    <property type="match status" value="1"/>
</dbReference>
<dbReference type="GO" id="GO:0004252">
    <property type="term" value="F:serine-type endopeptidase activity"/>
    <property type="evidence" value="ECO:0007669"/>
    <property type="project" value="UniProtKB-UniRule"/>
</dbReference>
<comment type="similarity">
    <text evidence="1 5 6">Belongs to the peptidase S8 family.</text>
</comment>
<evidence type="ECO:0000256" key="6">
    <source>
        <dbReference type="RuleBase" id="RU003355"/>
    </source>
</evidence>
<dbReference type="PANTHER" id="PTHR43806">
    <property type="entry name" value="PEPTIDASE S8"/>
    <property type="match status" value="1"/>
</dbReference>
<reference evidence="9" key="2">
    <citation type="submission" date="2023-05" db="EMBL/GenBank/DDBJ databases">
        <authorList>
            <consortium name="Lawrence Berkeley National Laboratory"/>
            <person name="Steindorff A."/>
            <person name="Hensen N."/>
            <person name="Bonometti L."/>
            <person name="Westerberg I."/>
            <person name="Brannstrom I.O."/>
            <person name="Guillou S."/>
            <person name="Cros-Aarteil S."/>
            <person name="Calhoun S."/>
            <person name="Haridas S."/>
            <person name="Kuo A."/>
            <person name="Mondo S."/>
            <person name="Pangilinan J."/>
            <person name="Riley R."/>
            <person name="Labutti K."/>
            <person name="Andreopoulos B."/>
            <person name="Lipzen A."/>
            <person name="Chen C."/>
            <person name="Yanf M."/>
            <person name="Daum C."/>
            <person name="Ng V."/>
            <person name="Clum A."/>
            <person name="Ohm R."/>
            <person name="Martin F."/>
            <person name="Silar P."/>
            <person name="Natvig D."/>
            <person name="Lalanne C."/>
            <person name="Gautier V."/>
            <person name="Ament-Velasquez S.L."/>
            <person name="Kruys A."/>
            <person name="Hutchinson M.I."/>
            <person name="Powell A.J."/>
            <person name="Barry K."/>
            <person name="Miller A.N."/>
            <person name="Grigoriev I.V."/>
            <person name="Debuchy R."/>
            <person name="Gladieux P."/>
            <person name="Thoren M.H."/>
            <person name="Johannesson H."/>
        </authorList>
    </citation>
    <scope>NUCLEOTIDE SEQUENCE</scope>
    <source>
        <strain evidence="9">PSN243</strain>
    </source>
</reference>
<protein>
    <submittedName>
        <fullName evidence="9">Subtilisin DY</fullName>
    </submittedName>
</protein>
<dbReference type="PRINTS" id="PR00723">
    <property type="entry name" value="SUBTILISIN"/>
</dbReference>
<dbReference type="InterPro" id="IPR000209">
    <property type="entry name" value="Peptidase_S8/S53_dom"/>
</dbReference>
<evidence type="ECO:0000256" key="1">
    <source>
        <dbReference type="ARBA" id="ARBA00011073"/>
    </source>
</evidence>
<dbReference type="PROSITE" id="PS51892">
    <property type="entry name" value="SUBTILASE"/>
    <property type="match status" value="1"/>
</dbReference>
<evidence type="ECO:0000256" key="4">
    <source>
        <dbReference type="ARBA" id="ARBA00022825"/>
    </source>
</evidence>
<keyword evidence="10" id="KW-1185">Reference proteome</keyword>
<dbReference type="Pfam" id="PF00082">
    <property type="entry name" value="Peptidase_S8"/>
    <property type="match status" value="1"/>
</dbReference>
<dbReference type="InterPro" id="IPR015500">
    <property type="entry name" value="Peptidase_S8_subtilisin-rel"/>
</dbReference>
<dbReference type="PROSITE" id="PS00136">
    <property type="entry name" value="SUBTILASE_ASP"/>
    <property type="match status" value="1"/>
</dbReference>
<organism evidence="9 10">
    <name type="scientific">Podospora aff. communis PSN243</name>
    <dbReference type="NCBI Taxonomy" id="3040156"/>
    <lineage>
        <taxon>Eukaryota</taxon>
        <taxon>Fungi</taxon>
        <taxon>Dikarya</taxon>
        <taxon>Ascomycota</taxon>
        <taxon>Pezizomycotina</taxon>
        <taxon>Sordariomycetes</taxon>
        <taxon>Sordariomycetidae</taxon>
        <taxon>Sordariales</taxon>
        <taxon>Podosporaceae</taxon>
        <taxon>Podospora</taxon>
    </lineage>
</organism>
<evidence type="ECO:0000256" key="7">
    <source>
        <dbReference type="SAM" id="SignalP"/>
    </source>
</evidence>
<comment type="caution">
    <text evidence="9">The sequence shown here is derived from an EMBL/GenBank/DDBJ whole genome shotgun (WGS) entry which is preliminary data.</text>
</comment>